<comment type="caution">
    <text evidence="7">The sequence shown here is derived from an EMBL/GenBank/DDBJ whole genome shotgun (WGS) entry which is preliminary data.</text>
</comment>
<dbReference type="RefSeq" id="WP_200344653.1">
    <property type="nucleotide sequence ID" value="NZ_NRRL01000235.1"/>
</dbReference>
<reference evidence="7 8" key="1">
    <citation type="journal article" date="2020" name="Microorganisms">
        <title>Osmotic Adaptation and Compatible Solute Biosynthesis of Phototrophic Bacteria as Revealed from Genome Analyses.</title>
        <authorList>
            <person name="Imhoff J.F."/>
            <person name="Rahn T."/>
            <person name="Kunzel S."/>
            <person name="Keller A."/>
            <person name="Neulinger S.C."/>
        </authorList>
    </citation>
    <scope>NUCLEOTIDE SEQUENCE [LARGE SCALE GENOMIC DNA]</scope>
    <source>
        <strain evidence="7 8">DSM 9895</strain>
    </source>
</reference>
<evidence type="ECO:0000256" key="5">
    <source>
        <dbReference type="ARBA" id="ARBA00023136"/>
    </source>
</evidence>
<dbReference type="Proteomes" id="UP001296873">
    <property type="component" value="Unassembled WGS sequence"/>
</dbReference>
<feature type="transmembrane region" description="Helical" evidence="6">
    <location>
        <begin position="145"/>
        <end position="165"/>
    </location>
</feature>
<evidence type="ECO:0000256" key="3">
    <source>
        <dbReference type="ARBA" id="ARBA00022692"/>
    </source>
</evidence>
<keyword evidence="8" id="KW-1185">Reference proteome</keyword>
<name>A0ABS1DPG4_9PROT</name>
<dbReference type="InterPro" id="IPR001123">
    <property type="entry name" value="LeuE-type"/>
</dbReference>
<accession>A0ABS1DPG4</accession>
<gene>
    <name evidence="7" type="ORF">CKO28_26680</name>
</gene>
<dbReference type="PANTHER" id="PTHR30086">
    <property type="entry name" value="ARGININE EXPORTER PROTEIN ARGO"/>
    <property type="match status" value="1"/>
</dbReference>
<evidence type="ECO:0000256" key="4">
    <source>
        <dbReference type="ARBA" id="ARBA00022989"/>
    </source>
</evidence>
<sequence>MIVFFSGMAMAASMIVAIGPQNALLIRYGLARVPTVFAVAAIFVAVDMGLIALGALGVGSLVSQVPALKLAFAGAAAAFFLYYGLSSLWRGVSGDAGGGLLQPAGAAGVYGPAIAVSIANPGVLFDTIVLVGGLASRYGALGDRLVFSGGAVAASFVWFATLAGTSYVAGRYLAGPTVWRVLDIGMGVLMIGLAAKLTGDVMRLASGVLL</sequence>
<evidence type="ECO:0000256" key="6">
    <source>
        <dbReference type="SAM" id="Phobius"/>
    </source>
</evidence>
<keyword evidence="4 6" id="KW-1133">Transmembrane helix</keyword>
<dbReference type="PANTHER" id="PTHR30086:SF20">
    <property type="entry name" value="ARGININE EXPORTER PROTEIN ARGO-RELATED"/>
    <property type="match status" value="1"/>
</dbReference>
<organism evidence="7 8">
    <name type="scientific">Rhodovibrio sodomensis</name>
    <dbReference type="NCBI Taxonomy" id="1088"/>
    <lineage>
        <taxon>Bacteria</taxon>
        <taxon>Pseudomonadati</taxon>
        <taxon>Pseudomonadota</taxon>
        <taxon>Alphaproteobacteria</taxon>
        <taxon>Rhodospirillales</taxon>
        <taxon>Rhodovibrionaceae</taxon>
        <taxon>Rhodovibrio</taxon>
    </lineage>
</organism>
<evidence type="ECO:0000256" key="1">
    <source>
        <dbReference type="ARBA" id="ARBA00004651"/>
    </source>
</evidence>
<evidence type="ECO:0000313" key="7">
    <source>
        <dbReference type="EMBL" id="MBK1671584.1"/>
    </source>
</evidence>
<proteinExistence type="predicted"/>
<feature type="transmembrane region" description="Helical" evidence="6">
    <location>
        <begin position="177"/>
        <end position="195"/>
    </location>
</feature>
<feature type="transmembrane region" description="Helical" evidence="6">
    <location>
        <begin position="70"/>
        <end position="89"/>
    </location>
</feature>
<dbReference type="Pfam" id="PF01810">
    <property type="entry name" value="LysE"/>
    <property type="match status" value="1"/>
</dbReference>
<keyword evidence="5 6" id="KW-0472">Membrane</keyword>
<comment type="subcellular location">
    <subcellularLocation>
        <location evidence="1">Cell membrane</location>
        <topology evidence="1">Multi-pass membrane protein</topology>
    </subcellularLocation>
</comment>
<protein>
    <recommendedName>
        <fullName evidence="9">Amino acid transporter</fullName>
    </recommendedName>
</protein>
<feature type="transmembrane region" description="Helical" evidence="6">
    <location>
        <begin position="33"/>
        <end position="58"/>
    </location>
</feature>
<evidence type="ECO:0008006" key="9">
    <source>
        <dbReference type="Google" id="ProtNLM"/>
    </source>
</evidence>
<dbReference type="EMBL" id="NRRL01000235">
    <property type="protein sequence ID" value="MBK1671584.1"/>
    <property type="molecule type" value="Genomic_DNA"/>
</dbReference>
<evidence type="ECO:0000313" key="8">
    <source>
        <dbReference type="Proteomes" id="UP001296873"/>
    </source>
</evidence>
<evidence type="ECO:0000256" key="2">
    <source>
        <dbReference type="ARBA" id="ARBA00022475"/>
    </source>
</evidence>
<keyword evidence="2" id="KW-1003">Cell membrane</keyword>
<feature type="transmembrane region" description="Helical" evidence="6">
    <location>
        <begin position="109"/>
        <end position="133"/>
    </location>
</feature>
<keyword evidence="3 6" id="KW-0812">Transmembrane</keyword>